<dbReference type="InterPro" id="IPR030678">
    <property type="entry name" value="Peptide/Ni-bd"/>
</dbReference>
<dbReference type="PIRSF" id="PIRSF002741">
    <property type="entry name" value="MppA"/>
    <property type="match status" value="1"/>
</dbReference>
<evidence type="ECO:0000256" key="1">
    <source>
        <dbReference type="ARBA" id="ARBA00004418"/>
    </source>
</evidence>
<feature type="chain" id="PRO_5001756277" evidence="5">
    <location>
        <begin position="33"/>
        <end position="565"/>
    </location>
</feature>
<feature type="signal peptide" evidence="5">
    <location>
        <begin position="1"/>
        <end position="32"/>
    </location>
</feature>
<dbReference type="InterPro" id="IPR023765">
    <property type="entry name" value="SBP_5_CS"/>
</dbReference>
<reference evidence="7 8" key="1">
    <citation type="submission" date="2014-08" db="EMBL/GenBank/DDBJ databases">
        <title>Whole genome shotgun sequence of Rhizobium rubi NBRC 13261.</title>
        <authorList>
            <person name="Katano-Makiyama Y."/>
            <person name="Hosoyama A."/>
            <person name="Hashimoto M."/>
            <person name="Hosoyama Y."/>
            <person name="Noguchi M."/>
            <person name="Tsuchikane K."/>
            <person name="Uohara A."/>
            <person name="Ohji S."/>
            <person name="Ichikawa N."/>
            <person name="Kimura A."/>
            <person name="Yamazoe A."/>
            <person name="Fujita N."/>
        </authorList>
    </citation>
    <scope>NUCLEOTIDE SEQUENCE [LARGE SCALE GENOMIC DNA]</scope>
    <source>
        <strain evidence="7 8">NBRC 13261</strain>
    </source>
</reference>
<dbReference type="Pfam" id="PF00496">
    <property type="entry name" value="SBP_bac_5"/>
    <property type="match status" value="1"/>
</dbReference>
<dbReference type="AlphaFoldDB" id="A0A081CZ45"/>
<accession>A0A081CZ45</accession>
<dbReference type="InterPro" id="IPR000914">
    <property type="entry name" value="SBP_5_dom"/>
</dbReference>
<comment type="similarity">
    <text evidence="2">Belongs to the bacterial solute-binding protein 5 family.</text>
</comment>
<gene>
    <name evidence="7" type="ORF">RRU01S_23_00170</name>
</gene>
<dbReference type="RefSeq" id="WP_045231485.1">
    <property type="nucleotide sequence ID" value="NZ_BBJU01000023.1"/>
</dbReference>
<evidence type="ECO:0000256" key="4">
    <source>
        <dbReference type="ARBA" id="ARBA00022729"/>
    </source>
</evidence>
<dbReference type="GO" id="GO:0015833">
    <property type="term" value="P:peptide transport"/>
    <property type="evidence" value="ECO:0007669"/>
    <property type="project" value="TreeGrafter"/>
</dbReference>
<dbReference type="Gene3D" id="3.40.190.10">
    <property type="entry name" value="Periplasmic binding protein-like II"/>
    <property type="match status" value="1"/>
</dbReference>
<dbReference type="Gene3D" id="3.10.105.10">
    <property type="entry name" value="Dipeptide-binding Protein, Domain 3"/>
    <property type="match status" value="1"/>
</dbReference>
<evidence type="ECO:0000256" key="3">
    <source>
        <dbReference type="ARBA" id="ARBA00022448"/>
    </source>
</evidence>
<dbReference type="Proteomes" id="UP000028701">
    <property type="component" value="Unassembled WGS sequence"/>
</dbReference>
<dbReference type="PANTHER" id="PTHR30290:SF9">
    <property type="entry name" value="OLIGOPEPTIDE-BINDING PROTEIN APPA"/>
    <property type="match status" value="1"/>
</dbReference>
<dbReference type="EMBL" id="BBJU01000023">
    <property type="protein sequence ID" value="GAK71941.1"/>
    <property type="molecule type" value="Genomic_DNA"/>
</dbReference>
<comment type="subcellular location">
    <subcellularLocation>
        <location evidence="1">Periplasm</location>
    </subcellularLocation>
</comment>
<dbReference type="PANTHER" id="PTHR30290">
    <property type="entry name" value="PERIPLASMIC BINDING COMPONENT OF ABC TRANSPORTER"/>
    <property type="match status" value="1"/>
</dbReference>
<name>A0A081CZ45_9HYPH</name>
<proteinExistence type="inferred from homology"/>
<dbReference type="GO" id="GO:0043190">
    <property type="term" value="C:ATP-binding cassette (ABC) transporter complex"/>
    <property type="evidence" value="ECO:0007669"/>
    <property type="project" value="InterPro"/>
</dbReference>
<dbReference type="InterPro" id="IPR039424">
    <property type="entry name" value="SBP_5"/>
</dbReference>
<dbReference type="OrthoDB" id="9803988at2"/>
<comment type="caution">
    <text evidence="7">The sequence shown here is derived from an EMBL/GenBank/DDBJ whole genome shotgun (WGS) entry which is preliminary data.</text>
</comment>
<evidence type="ECO:0000313" key="8">
    <source>
        <dbReference type="Proteomes" id="UP000028701"/>
    </source>
</evidence>
<sequence>MSILLRHLSRRTGALIVACLLAQTALSGVAQAEDRAALMKQHRGGTITMAAVSAAGTVDPMINYTAQFWQLFQMTYDGLVKFKQVAGTGGFDIVPALAEAVPEPTNNGKTYVFKIRKGIKFSNGHELVPSDVVASFQRIFKVKGPTTGSFYNGIVGADKCIADSATCTLDGGVIADDAAGTVTLNLTAPDAEIFSKLAVPHASILPADAPLTDAGTTPLPGTGAYMIASYDPNSEMVLKRNPNFKEWSVDAQPDGYADEVVYKFGLTEEAAINAIINGQIDWLFDTPPADRLPEIGTKYASQIHIDPLAAFWYAPMNTNLAPFDNVKVRQALNYAVDRDAVVGLFGGEVLGQPVCQILPPDFPGHVDNCIYTKNPGPTWSEPDMEKAQALVDESGTKGQKITVIAEDNAASRGIGTYIASVLTELGYDASMKAISPNIQFTYIQNTNNNVQISVSQWYQDYPAASNFLNVLLSCGSINKGSDSSVNIAGYCNKDLDAQMKTAMTTALTDQNAANAIWAKVDQAFMEQAPMAPLITPKSVNFTSARLGNYLFNKQNRWITSQAWVK</sequence>
<evidence type="ECO:0000256" key="5">
    <source>
        <dbReference type="SAM" id="SignalP"/>
    </source>
</evidence>
<keyword evidence="3" id="KW-0813">Transport</keyword>
<dbReference type="GO" id="GO:1904680">
    <property type="term" value="F:peptide transmembrane transporter activity"/>
    <property type="evidence" value="ECO:0007669"/>
    <property type="project" value="TreeGrafter"/>
</dbReference>
<dbReference type="PROSITE" id="PS01040">
    <property type="entry name" value="SBP_BACTERIAL_5"/>
    <property type="match status" value="1"/>
</dbReference>
<evidence type="ECO:0000313" key="7">
    <source>
        <dbReference type="EMBL" id="GAK71941.1"/>
    </source>
</evidence>
<evidence type="ECO:0000256" key="2">
    <source>
        <dbReference type="ARBA" id="ARBA00005695"/>
    </source>
</evidence>
<feature type="domain" description="Solute-binding protein family 5" evidence="6">
    <location>
        <begin position="93"/>
        <end position="478"/>
    </location>
</feature>
<keyword evidence="4 5" id="KW-0732">Signal</keyword>
<evidence type="ECO:0000259" key="6">
    <source>
        <dbReference type="Pfam" id="PF00496"/>
    </source>
</evidence>
<organism evidence="7 8">
    <name type="scientific">Agrobacterium rubi TR3 = NBRC 13261</name>
    <dbReference type="NCBI Taxonomy" id="1368415"/>
    <lineage>
        <taxon>Bacteria</taxon>
        <taxon>Pseudomonadati</taxon>
        <taxon>Pseudomonadota</taxon>
        <taxon>Alphaproteobacteria</taxon>
        <taxon>Hyphomicrobiales</taxon>
        <taxon>Rhizobiaceae</taxon>
        <taxon>Rhizobium/Agrobacterium group</taxon>
        <taxon>Agrobacterium</taxon>
    </lineage>
</organism>
<dbReference type="GO" id="GO:0030288">
    <property type="term" value="C:outer membrane-bounded periplasmic space"/>
    <property type="evidence" value="ECO:0007669"/>
    <property type="project" value="UniProtKB-ARBA"/>
</dbReference>
<protein>
    <submittedName>
        <fullName evidence="7">Putative ABC transporter substrate-binding protein</fullName>
    </submittedName>
</protein>
<dbReference type="CDD" id="cd08506">
    <property type="entry name" value="PBP2_clavulanate_OppA2"/>
    <property type="match status" value="1"/>
</dbReference>
<dbReference type="eggNOG" id="COG0747">
    <property type="taxonomic scope" value="Bacteria"/>
</dbReference>
<dbReference type="SUPFAM" id="SSF53850">
    <property type="entry name" value="Periplasmic binding protein-like II"/>
    <property type="match status" value="1"/>
</dbReference>